<dbReference type="EMBL" id="FUYP01000027">
    <property type="protein sequence ID" value="SKB89572.1"/>
    <property type="molecule type" value="Genomic_DNA"/>
</dbReference>
<name>A0A1T5F039_9SPHN</name>
<organism evidence="1 2">
    <name type="scientific">Sphingopyxis flava</name>
    <dbReference type="NCBI Taxonomy" id="1507287"/>
    <lineage>
        <taxon>Bacteria</taxon>
        <taxon>Pseudomonadati</taxon>
        <taxon>Pseudomonadota</taxon>
        <taxon>Alphaproteobacteria</taxon>
        <taxon>Sphingomonadales</taxon>
        <taxon>Sphingomonadaceae</taxon>
        <taxon>Sphingopyxis</taxon>
    </lineage>
</organism>
<evidence type="ECO:0000313" key="1">
    <source>
        <dbReference type="EMBL" id="SKB89572.1"/>
    </source>
</evidence>
<gene>
    <name evidence="1" type="ORF">SAMN06295937_10271</name>
</gene>
<sequence length="38" mass="4462">MKKKADQGIDGILGLSDVEIVRVERRRDIRVWARPTKR</sequence>
<dbReference type="Proteomes" id="UP000190044">
    <property type="component" value="Unassembled WGS sequence"/>
</dbReference>
<protein>
    <submittedName>
        <fullName evidence="1">Uncharacterized protein</fullName>
    </submittedName>
</protein>
<feature type="non-terminal residue" evidence="1">
    <location>
        <position position="38"/>
    </location>
</feature>
<evidence type="ECO:0000313" key="2">
    <source>
        <dbReference type="Proteomes" id="UP000190044"/>
    </source>
</evidence>
<dbReference type="AlphaFoldDB" id="A0A1T5F039"/>
<keyword evidence="2" id="KW-1185">Reference proteome</keyword>
<accession>A0A1T5F039</accession>
<reference evidence="2" key="1">
    <citation type="submission" date="2017-02" db="EMBL/GenBank/DDBJ databases">
        <authorList>
            <person name="Varghese N."/>
            <person name="Submissions S."/>
        </authorList>
    </citation>
    <scope>NUCLEOTIDE SEQUENCE [LARGE SCALE GENOMIC DNA]</scope>
    <source>
        <strain evidence="2">R11H</strain>
    </source>
</reference>
<proteinExistence type="predicted"/>